<reference evidence="1 2" key="1">
    <citation type="journal article" date="2020" name="Mol. Biol. Evol.">
        <title>Distinct Expression and Methylation Patterns for Genes with Different Fates following a Single Whole-Genome Duplication in Flowering Plants.</title>
        <authorList>
            <person name="Shi T."/>
            <person name="Rahmani R.S."/>
            <person name="Gugger P.F."/>
            <person name="Wang M."/>
            <person name="Li H."/>
            <person name="Zhang Y."/>
            <person name="Li Z."/>
            <person name="Wang Q."/>
            <person name="Van de Peer Y."/>
            <person name="Marchal K."/>
            <person name="Chen J."/>
        </authorList>
    </citation>
    <scope>NUCLEOTIDE SEQUENCE [LARGE SCALE GENOMIC DNA]</scope>
    <source>
        <tissue evidence="1">Leaf</tissue>
    </source>
</reference>
<dbReference type="InterPro" id="IPR023696">
    <property type="entry name" value="Ureohydrolase_dom_sf"/>
</dbReference>
<keyword evidence="2" id="KW-1185">Reference proteome</keyword>
<dbReference type="GO" id="GO:0004407">
    <property type="term" value="F:histone deacetylase activity"/>
    <property type="evidence" value="ECO:0007669"/>
    <property type="project" value="InterPro"/>
</dbReference>
<dbReference type="PRINTS" id="PR01271">
    <property type="entry name" value="HISDACETLASE"/>
</dbReference>
<evidence type="ECO:0008006" key="3">
    <source>
        <dbReference type="Google" id="ProtNLM"/>
    </source>
</evidence>
<evidence type="ECO:0000313" key="1">
    <source>
        <dbReference type="EMBL" id="DAD27904.1"/>
    </source>
</evidence>
<organism evidence="1 2">
    <name type="scientific">Nelumbo nucifera</name>
    <name type="common">Sacred lotus</name>
    <dbReference type="NCBI Taxonomy" id="4432"/>
    <lineage>
        <taxon>Eukaryota</taxon>
        <taxon>Viridiplantae</taxon>
        <taxon>Streptophyta</taxon>
        <taxon>Embryophyta</taxon>
        <taxon>Tracheophyta</taxon>
        <taxon>Spermatophyta</taxon>
        <taxon>Magnoliopsida</taxon>
        <taxon>Proteales</taxon>
        <taxon>Nelumbonaceae</taxon>
        <taxon>Nelumbo</taxon>
    </lineage>
</organism>
<protein>
    <recommendedName>
        <fullName evidence="3">Histone deacetylase</fullName>
    </recommendedName>
</protein>
<comment type="caution">
    <text evidence="1">The sequence shown here is derived from an EMBL/GenBank/DDBJ whole genome shotgun (WGS) entry which is preliminary data.</text>
</comment>
<accession>A0A822Y1Y1</accession>
<evidence type="ECO:0000313" key="2">
    <source>
        <dbReference type="Proteomes" id="UP000607653"/>
    </source>
</evidence>
<dbReference type="AlphaFoldDB" id="A0A822Y1Y1"/>
<dbReference type="Gene3D" id="3.40.800.20">
    <property type="entry name" value="Histone deacetylase domain"/>
    <property type="match status" value="1"/>
</dbReference>
<dbReference type="InterPro" id="IPR003084">
    <property type="entry name" value="HDAC_I/II"/>
</dbReference>
<gene>
    <name evidence="1" type="ORF">HUJ06_029372</name>
</gene>
<name>A0A822Y1Y1_NELNU</name>
<dbReference type="Proteomes" id="UP000607653">
    <property type="component" value="Unassembled WGS sequence"/>
</dbReference>
<dbReference type="SUPFAM" id="SSF52768">
    <property type="entry name" value="Arginase/deacetylase"/>
    <property type="match status" value="1"/>
</dbReference>
<proteinExistence type="predicted"/>
<dbReference type="InterPro" id="IPR037138">
    <property type="entry name" value="His_deacetylse_dom_sf"/>
</dbReference>
<sequence length="177" mass="20551">MRRNTEFWSNTSHGKFSILTLNTGFIASSLGTSFGSAHMGCMLHSSSGECFSPRRARREEAEGVLSLRAFNWRLLHYSLHRRMEVNRPYLVGPDDIHRFHSNDYIDFLVSVKPKTLLDHTHACHLKRFNVGEDCPIFDGLFSFYRRLRRLPCTNAAVTKTERWKCKGMQSVYDQCRC</sequence>
<dbReference type="EMBL" id="DUZY01000002">
    <property type="protein sequence ID" value="DAD27904.1"/>
    <property type="molecule type" value="Genomic_DNA"/>
</dbReference>